<evidence type="ECO:0000313" key="13">
    <source>
        <dbReference type="Proteomes" id="UP000198406"/>
    </source>
</evidence>
<gene>
    <name evidence="12" type="ORF">FisN_31Lu081</name>
</gene>
<comment type="caution">
    <text evidence="12">The sequence shown here is derived from an EMBL/GenBank/DDBJ whole genome shotgun (WGS) entry which is preliminary data.</text>
</comment>
<evidence type="ECO:0000256" key="8">
    <source>
        <dbReference type="SAM" id="Phobius"/>
    </source>
</evidence>
<evidence type="ECO:0000313" key="12">
    <source>
        <dbReference type="EMBL" id="GAX21790.1"/>
    </source>
</evidence>
<feature type="compositionally biased region" description="Polar residues" evidence="7">
    <location>
        <begin position="413"/>
        <end position="445"/>
    </location>
</feature>
<dbReference type="InterPro" id="IPR003864">
    <property type="entry name" value="CSC1/OSCA1-like_7TM"/>
</dbReference>
<dbReference type="GO" id="GO:0005886">
    <property type="term" value="C:plasma membrane"/>
    <property type="evidence" value="ECO:0007669"/>
    <property type="project" value="TreeGrafter"/>
</dbReference>
<evidence type="ECO:0000256" key="7">
    <source>
        <dbReference type="SAM" id="MobiDB-lite"/>
    </source>
</evidence>
<feature type="compositionally biased region" description="Acidic residues" evidence="7">
    <location>
        <begin position="364"/>
        <end position="376"/>
    </location>
</feature>
<sequence>MLLFDDDNDDSLRWLTQVHSTTPNNSTKTAILQDSAILRDMGIVYGSLLVIVFFVFCYVRITFPRPYTIRKWKEEFQSPLAQNQFGFVSWIWMLFRFQDDELAEHCGLDAVCFLRTLAMGKKLCMVGMFNALWLVPIYATAESSPETDKITDWVVRITLSHVPPGSARLVATVLAAYVSFGYTMYLIVQEFEWFIGMRHKFLRKPRPRNYTVYVSNIPPEIRSNQKLESFFRHCFNGDPVVDARIRVVANKLSGLVTKRDHVIAQLEHALAVEDKTGTAPTRNTGLVGGIPGVGSAAGAIPVLGSAVAGERVNSIEFFSRELAELNADISYRILLVETMLSETAAAESLEEFNPSSKRSQGPFDTEENGTESDDLITPETRAEEKMESDSIDTPHSFDPLSRPEGPEEEQSTENRSYSQKTSNNNSLHGTSAQSVHNDSSRSAMSLASGATKKATKAVGTVIGNAKGASKLATHAVGSAVKMVAGAKDYEHYYGGFVSFRTLSLKYAALQMLHHGTPSFMTVSEAPDPQDVFWANVGREYKELQLGQLLSRAASVAICFLWTFPMTIIASLSTVEGLKRQFDIVEDAIEAFPALEPILQQLAPLLIVLSNVVLRQILKALSMWEGPVSGSVVEALTFTKLATFMIIQTFFVTAISGSLLEEIKQIAEDPLILAEICGTARYRKGTRQNFPRPPAFG</sequence>
<feature type="transmembrane region" description="Helical" evidence="8">
    <location>
        <begin position="169"/>
        <end position="188"/>
    </location>
</feature>
<feature type="region of interest" description="Disordered" evidence="7">
    <location>
        <begin position="347"/>
        <end position="448"/>
    </location>
</feature>
<evidence type="ECO:0008006" key="14">
    <source>
        <dbReference type="Google" id="ProtNLM"/>
    </source>
</evidence>
<dbReference type="Pfam" id="PF14703">
    <property type="entry name" value="PHM7_cyt"/>
    <property type="match status" value="1"/>
</dbReference>
<proteinExistence type="inferred from homology"/>
<keyword evidence="4 8" id="KW-0812">Transmembrane</keyword>
<dbReference type="PANTHER" id="PTHR13018:SF5">
    <property type="entry name" value="RE44586P"/>
    <property type="match status" value="1"/>
</dbReference>
<dbReference type="GO" id="GO:0005227">
    <property type="term" value="F:calcium-activated cation channel activity"/>
    <property type="evidence" value="ECO:0007669"/>
    <property type="project" value="InterPro"/>
</dbReference>
<comment type="subcellular location">
    <subcellularLocation>
        <location evidence="1">Membrane</location>
        <topology evidence="1">Multi-pass membrane protein</topology>
    </subcellularLocation>
</comment>
<evidence type="ECO:0000259" key="11">
    <source>
        <dbReference type="Pfam" id="PF14703"/>
    </source>
</evidence>
<dbReference type="Pfam" id="PF02714">
    <property type="entry name" value="RSN1_7TM"/>
    <property type="match status" value="1"/>
</dbReference>
<name>A0A1Z5K6B0_FISSO</name>
<feature type="domain" description="CSC1/OSCA1-like 7TM region" evidence="9">
    <location>
        <begin position="549"/>
        <end position="670"/>
    </location>
</feature>
<protein>
    <recommendedName>
        <fullName evidence="14">CSC1/OSCA1-like 7TM region domain-containing protein</fullName>
    </recommendedName>
</protein>
<dbReference type="Pfam" id="PF13967">
    <property type="entry name" value="RSN1_TM"/>
    <property type="match status" value="1"/>
</dbReference>
<feature type="domain" description="CSC1/OSCA1-like cytosolic" evidence="11">
    <location>
        <begin position="210"/>
        <end position="331"/>
    </location>
</feature>
<keyword evidence="5 8" id="KW-1133">Transmembrane helix</keyword>
<dbReference type="InParanoid" id="A0A1Z5K6B0"/>
<dbReference type="EMBL" id="BDSP01000172">
    <property type="protein sequence ID" value="GAX21790.1"/>
    <property type="molecule type" value="Genomic_DNA"/>
</dbReference>
<keyword evidence="13" id="KW-1185">Reference proteome</keyword>
<feature type="domain" description="CSC1/OSCA1-like N-terminal transmembrane" evidence="10">
    <location>
        <begin position="43"/>
        <end position="190"/>
    </location>
</feature>
<dbReference type="InterPro" id="IPR027815">
    <property type="entry name" value="CSC1/OSCA1-like_cyt"/>
</dbReference>
<dbReference type="OrthoDB" id="1689567at2759"/>
<evidence type="ECO:0000259" key="10">
    <source>
        <dbReference type="Pfam" id="PF13967"/>
    </source>
</evidence>
<evidence type="ECO:0000256" key="2">
    <source>
        <dbReference type="ARBA" id="ARBA00007779"/>
    </source>
</evidence>
<evidence type="ECO:0000256" key="5">
    <source>
        <dbReference type="ARBA" id="ARBA00022989"/>
    </source>
</evidence>
<evidence type="ECO:0000259" key="9">
    <source>
        <dbReference type="Pfam" id="PF02714"/>
    </source>
</evidence>
<dbReference type="AlphaFoldDB" id="A0A1Z5K6B0"/>
<evidence type="ECO:0000256" key="1">
    <source>
        <dbReference type="ARBA" id="ARBA00004141"/>
    </source>
</evidence>
<accession>A0A1Z5K6B0</accession>
<keyword evidence="3" id="KW-0813">Transport</keyword>
<keyword evidence="6 8" id="KW-0472">Membrane</keyword>
<dbReference type="InterPro" id="IPR032880">
    <property type="entry name" value="CSC1/OSCA1-like_N"/>
</dbReference>
<feature type="transmembrane region" description="Helical" evidence="8">
    <location>
        <begin position="42"/>
        <end position="63"/>
    </location>
</feature>
<evidence type="ECO:0000256" key="6">
    <source>
        <dbReference type="ARBA" id="ARBA00023136"/>
    </source>
</evidence>
<evidence type="ECO:0000256" key="4">
    <source>
        <dbReference type="ARBA" id="ARBA00022692"/>
    </source>
</evidence>
<dbReference type="InterPro" id="IPR045122">
    <property type="entry name" value="Csc1-like"/>
</dbReference>
<evidence type="ECO:0000256" key="3">
    <source>
        <dbReference type="ARBA" id="ARBA00022448"/>
    </source>
</evidence>
<dbReference type="PANTHER" id="PTHR13018">
    <property type="entry name" value="PROBABLE MEMBRANE PROTEIN DUF221-RELATED"/>
    <property type="match status" value="1"/>
</dbReference>
<comment type="similarity">
    <text evidence="2">Belongs to the CSC1 (TC 1.A.17) family.</text>
</comment>
<dbReference type="Proteomes" id="UP000198406">
    <property type="component" value="Unassembled WGS sequence"/>
</dbReference>
<reference evidence="12 13" key="1">
    <citation type="journal article" date="2015" name="Plant Cell">
        <title>Oil accumulation by the oleaginous diatom Fistulifera solaris as revealed by the genome and transcriptome.</title>
        <authorList>
            <person name="Tanaka T."/>
            <person name="Maeda Y."/>
            <person name="Veluchamy A."/>
            <person name="Tanaka M."/>
            <person name="Abida H."/>
            <person name="Marechal E."/>
            <person name="Bowler C."/>
            <person name="Muto M."/>
            <person name="Sunaga Y."/>
            <person name="Tanaka M."/>
            <person name="Yoshino T."/>
            <person name="Taniguchi T."/>
            <person name="Fukuda Y."/>
            <person name="Nemoto M."/>
            <person name="Matsumoto M."/>
            <person name="Wong P.S."/>
            <person name="Aburatani S."/>
            <person name="Fujibuchi W."/>
        </authorList>
    </citation>
    <scope>NUCLEOTIDE SEQUENCE [LARGE SCALE GENOMIC DNA]</scope>
    <source>
        <strain evidence="12 13">JPCC DA0580</strain>
    </source>
</reference>
<organism evidence="12 13">
    <name type="scientific">Fistulifera solaris</name>
    <name type="common">Oleaginous diatom</name>
    <dbReference type="NCBI Taxonomy" id="1519565"/>
    <lineage>
        <taxon>Eukaryota</taxon>
        <taxon>Sar</taxon>
        <taxon>Stramenopiles</taxon>
        <taxon>Ochrophyta</taxon>
        <taxon>Bacillariophyta</taxon>
        <taxon>Bacillariophyceae</taxon>
        <taxon>Bacillariophycidae</taxon>
        <taxon>Naviculales</taxon>
        <taxon>Naviculaceae</taxon>
        <taxon>Fistulifera</taxon>
    </lineage>
</organism>